<name>A0ABR0R184_GOSAR</name>
<evidence type="ECO:0000313" key="2">
    <source>
        <dbReference type="Proteomes" id="UP001358586"/>
    </source>
</evidence>
<dbReference type="Proteomes" id="UP001358586">
    <property type="component" value="Chromosome 1"/>
</dbReference>
<dbReference type="EMBL" id="JARKNE010000001">
    <property type="protein sequence ID" value="KAK5844969.1"/>
    <property type="molecule type" value="Genomic_DNA"/>
</dbReference>
<comment type="caution">
    <text evidence="1">The sequence shown here is derived from an EMBL/GenBank/DDBJ whole genome shotgun (WGS) entry which is preliminary data.</text>
</comment>
<keyword evidence="2" id="KW-1185">Reference proteome</keyword>
<sequence>MVDLHMLLNEISGLLNPKLLNAISSLPKILNETSGLLKFLNNLVRCQESKQRSLEHDPRLRKSIWDCPPNQ</sequence>
<reference evidence="1 2" key="1">
    <citation type="submission" date="2023-03" db="EMBL/GenBank/DDBJ databases">
        <title>WGS of Gossypium arboreum.</title>
        <authorList>
            <person name="Yu D."/>
        </authorList>
    </citation>
    <scope>NUCLEOTIDE SEQUENCE [LARGE SCALE GENOMIC DNA]</scope>
    <source>
        <tissue evidence="1">Leaf</tissue>
    </source>
</reference>
<organism evidence="1 2">
    <name type="scientific">Gossypium arboreum</name>
    <name type="common">Tree cotton</name>
    <name type="synonym">Gossypium nanking</name>
    <dbReference type="NCBI Taxonomy" id="29729"/>
    <lineage>
        <taxon>Eukaryota</taxon>
        <taxon>Viridiplantae</taxon>
        <taxon>Streptophyta</taxon>
        <taxon>Embryophyta</taxon>
        <taxon>Tracheophyta</taxon>
        <taxon>Spermatophyta</taxon>
        <taxon>Magnoliopsida</taxon>
        <taxon>eudicotyledons</taxon>
        <taxon>Gunneridae</taxon>
        <taxon>Pentapetalae</taxon>
        <taxon>rosids</taxon>
        <taxon>malvids</taxon>
        <taxon>Malvales</taxon>
        <taxon>Malvaceae</taxon>
        <taxon>Malvoideae</taxon>
        <taxon>Gossypium</taxon>
    </lineage>
</organism>
<evidence type="ECO:0000313" key="1">
    <source>
        <dbReference type="EMBL" id="KAK5844969.1"/>
    </source>
</evidence>
<protein>
    <submittedName>
        <fullName evidence="1">Uncharacterized protein</fullName>
    </submittedName>
</protein>
<proteinExistence type="predicted"/>
<gene>
    <name evidence="1" type="ORF">PVK06_001117</name>
</gene>
<accession>A0ABR0R184</accession>